<dbReference type="SUPFAM" id="SSF50129">
    <property type="entry name" value="GroES-like"/>
    <property type="match status" value="1"/>
</dbReference>
<dbReference type="InterPro" id="IPR011032">
    <property type="entry name" value="GroES-like_sf"/>
</dbReference>
<dbReference type="PANTHER" id="PTHR43677">
    <property type="entry name" value="SHORT-CHAIN DEHYDROGENASE/REDUCTASE"/>
    <property type="match status" value="1"/>
</dbReference>
<evidence type="ECO:0000313" key="3">
    <source>
        <dbReference type="Proteomes" id="UP000186132"/>
    </source>
</evidence>
<dbReference type="Proteomes" id="UP000186132">
    <property type="component" value="Unassembled WGS sequence"/>
</dbReference>
<dbReference type="STRING" id="1206085.SAMN05443575_3790"/>
<proteinExistence type="predicted"/>
<dbReference type="Pfam" id="PF00107">
    <property type="entry name" value="ADH_zinc_N"/>
    <property type="match status" value="1"/>
</dbReference>
<dbReference type="InterPro" id="IPR013149">
    <property type="entry name" value="ADH-like_C"/>
</dbReference>
<dbReference type="AlphaFoldDB" id="A0A1M5SR59"/>
<dbReference type="GO" id="GO:0016491">
    <property type="term" value="F:oxidoreductase activity"/>
    <property type="evidence" value="ECO:0007669"/>
    <property type="project" value="InterPro"/>
</dbReference>
<dbReference type="PANTHER" id="PTHR43677:SF4">
    <property type="entry name" value="QUINONE OXIDOREDUCTASE-LIKE PROTEIN 2"/>
    <property type="match status" value="1"/>
</dbReference>
<gene>
    <name evidence="2" type="ORF">SAMN05443575_3790</name>
</gene>
<dbReference type="EMBL" id="FQVU01000006">
    <property type="protein sequence ID" value="SHH40930.1"/>
    <property type="molecule type" value="Genomic_DNA"/>
</dbReference>
<dbReference type="RefSeq" id="WP_200800314.1">
    <property type="nucleotide sequence ID" value="NZ_FQVU01000006.1"/>
</dbReference>
<feature type="domain" description="Enoyl reductase (ER)" evidence="1">
    <location>
        <begin position="10"/>
        <end position="359"/>
    </location>
</feature>
<dbReference type="Gene3D" id="3.40.50.720">
    <property type="entry name" value="NAD(P)-binding Rossmann-like Domain"/>
    <property type="match status" value="1"/>
</dbReference>
<evidence type="ECO:0000259" key="1">
    <source>
        <dbReference type="SMART" id="SM00829"/>
    </source>
</evidence>
<protein>
    <submittedName>
        <fullName evidence="2">Alcohol dehydrogenase</fullName>
    </submittedName>
</protein>
<dbReference type="SMART" id="SM00829">
    <property type="entry name" value="PKS_ER"/>
    <property type="match status" value="1"/>
</dbReference>
<keyword evidence="3" id="KW-1185">Reference proteome</keyword>
<dbReference type="Gene3D" id="3.90.180.10">
    <property type="entry name" value="Medium-chain alcohol dehydrogenases, catalytic domain"/>
    <property type="match status" value="1"/>
</dbReference>
<dbReference type="Pfam" id="PF08240">
    <property type="entry name" value="ADH_N"/>
    <property type="match status" value="1"/>
</dbReference>
<name>A0A1M5SR59_9ACTN</name>
<sequence length="361" mass="37343">MRAAVLTEFGQPLAVREVPDPSAGGGEVLVEVMAAGVLPYSAEVFGGARSYPLEPPVIPGVGAVARVLRTGPDATSLRAGDVVWCDPTVRSRDGGVLGDITLQGWSSRGEGGLLLSRHFHDGTWAEQAVVPTENAILLQRGAVGAAQAARWSGLGVPLITFGGLDAGDLRAGETVLVSGATGNFGSAAVAVALAMGAARVIAVGRNRSVLDGLVRRFGERVVTVALSGDPDADQRAMRAAADDPIDLVFDMLPPAVGAEVARSAAMTVREYGRVVLMGGVGMLGGDDLALPYPWLMRNSVTVRGQWMYRLDVVPRLLAMVRSGVLDLAGDDVTTFPLDDVAAAVAHAAAHGGPFERTVLVP</sequence>
<dbReference type="InterPro" id="IPR013154">
    <property type="entry name" value="ADH-like_N"/>
</dbReference>
<evidence type="ECO:0000313" key="2">
    <source>
        <dbReference type="EMBL" id="SHH40930.1"/>
    </source>
</evidence>
<dbReference type="InterPro" id="IPR036291">
    <property type="entry name" value="NAD(P)-bd_dom_sf"/>
</dbReference>
<dbReference type="SUPFAM" id="SSF51735">
    <property type="entry name" value="NAD(P)-binding Rossmann-fold domains"/>
    <property type="match status" value="1"/>
</dbReference>
<accession>A0A1M5SR59</accession>
<dbReference type="InterPro" id="IPR051397">
    <property type="entry name" value="Zn-ADH-like_protein"/>
</dbReference>
<dbReference type="InterPro" id="IPR020843">
    <property type="entry name" value="ER"/>
</dbReference>
<organism evidence="2 3">
    <name type="scientific">Jatrophihabitans endophyticus</name>
    <dbReference type="NCBI Taxonomy" id="1206085"/>
    <lineage>
        <taxon>Bacteria</taxon>
        <taxon>Bacillati</taxon>
        <taxon>Actinomycetota</taxon>
        <taxon>Actinomycetes</taxon>
        <taxon>Jatrophihabitantales</taxon>
        <taxon>Jatrophihabitantaceae</taxon>
        <taxon>Jatrophihabitans</taxon>
    </lineage>
</organism>
<reference evidence="2 3" key="1">
    <citation type="submission" date="2016-11" db="EMBL/GenBank/DDBJ databases">
        <authorList>
            <person name="Jaros S."/>
            <person name="Januszkiewicz K."/>
            <person name="Wedrychowicz H."/>
        </authorList>
    </citation>
    <scope>NUCLEOTIDE SEQUENCE [LARGE SCALE GENOMIC DNA]</scope>
    <source>
        <strain evidence="2 3">DSM 45627</strain>
    </source>
</reference>